<keyword evidence="1" id="KW-1133">Transmembrane helix</keyword>
<dbReference type="InterPro" id="IPR011723">
    <property type="entry name" value="Znf/thioredoxin_put"/>
</dbReference>
<accession>A0A6N4QZQ8</accession>
<evidence type="ECO:0000256" key="1">
    <source>
        <dbReference type="SAM" id="Phobius"/>
    </source>
</evidence>
<reference evidence="3 4" key="1">
    <citation type="journal article" date="2017" name="Nat. Commun.">
        <title>In situ click chemistry generation of cyclooxygenase-2 inhibitors.</title>
        <authorList>
            <person name="Bhardwaj A."/>
            <person name="Kaur J."/>
            <person name="Wuest M."/>
            <person name="Wuest F."/>
        </authorList>
    </citation>
    <scope>NUCLEOTIDE SEQUENCE [LARGE SCALE GENOMIC DNA]</scope>
    <source>
        <strain evidence="3">S2_018_000_R2_106</strain>
    </source>
</reference>
<keyword evidence="1" id="KW-0472">Membrane</keyword>
<evidence type="ECO:0000313" key="4">
    <source>
        <dbReference type="Proteomes" id="UP000320948"/>
    </source>
</evidence>
<protein>
    <recommendedName>
        <fullName evidence="2">Zinc finger/thioredoxin putative domain-containing protein</fullName>
    </recommendedName>
</protein>
<evidence type="ECO:0000259" key="2">
    <source>
        <dbReference type="Pfam" id="PF13717"/>
    </source>
</evidence>
<evidence type="ECO:0000313" key="3">
    <source>
        <dbReference type="EMBL" id="TKW60735.1"/>
    </source>
</evidence>
<feature type="transmembrane region" description="Helical" evidence="1">
    <location>
        <begin position="123"/>
        <end position="145"/>
    </location>
</feature>
<feature type="domain" description="Zinc finger/thioredoxin putative" evidence="2">
    <location>
        <begin position="4"/>
        <end position="36"/>
    </location>
</feature>
<keyword evidence="1" id="KW-0812">Transmembrane</keyword>
<dbReference type="Pfam" id="PF13717">
    <property type="entry name" value="Zn_ribbon_4"/>
    <property type="match status" value="1"/>
</dbReference>
<dbReference type="EMBL" id="VAFM01000002">
    <property type="protein sequence ID" value="TKW60735.1"/>
    <property type="molecule type" value="Genomic_DNA"/>
</dbReference>
<organism evidence="3 4">
    <name type="scientific">Blastochloris viridis</name>
    <name type="common">Rhodopseudomonas viridis</name>
    <dbReference type="NCBI Taxonomy" id="1079"/>
    <lineage>
        <taxon>Bacteria</taxon>
        <taxon>Pseudomonadati</taxon>
        <taxon>Pseudomonadota</taxon>
        <taxon>Alphaproteobacteria</taxon>
        <taxon>Hyphomicrobiales</taxon>
        <taxon>Blastochloridaceae</taxon>
        <taxon>Blastochloris</taxon>
    </lineage>
</organism>
<gene>
    <name evidence="3" type="ORF">DI628_07525</name>
</gene>
<name>A0A6N4QZQ8_BLAVI</name>
<sequence length="282" mass="29563">MITVRCPACDAAYQLDDAKLAAGGRKLKCARCKTVWLAQAPQANVAAPVEIPVDTPEAEVPAEVPVAEPVSRSPVVEEAAPAAEPEADVAPPAEDLKDYAREYAVDEVVQIGGWRQWVRGGNAWRSGALGLVLLGLFTGVGVVALKLMPESVRDAEVETVAAPEALSAKVVQPPEGLVLHNVRDEISPVEGEQGGVALTVRGLLANTTSRTLVVPPMHLELLGEDGRVADTWAVSGVSGDMAGGAEQAWTVSLTAPDMTRIRGWRVVFVEDGPAAVSATTKL</sequence>
<proteinExistence type="predicted"/>
<dbReference type="NCBIfam" id="TIGR02098">
    <property type="entry name" value="MJ0042_CXXC"/>
    <property type="match status" value="1"/>
</dbReference>
<dbReference type="AlphaFoldDB" id="A0A6N4QZQ8"/>
<comment type="caution">
    <text evidence="3">The sequence shown here is derived from an EMBL/GenBank/DDBJ whole genome shotgun (WGS) entry which is preliminary data.</text>
</comment>
<dbReference type="Proteomes" id="UP000320948">
    <property type="component" value="Unassembled WGS sequence"/>
</dbReference>